<evidence type="ECO:0000313" key="3">
    <source>
        <dbReference type="Proteomes" id="UP001551482"/>
    </source>
</evidence>
<dbReference type="EMBL" id="JBEZFP010000127">
    <property type="protein sequence ID" value="MEU8138532.1"/>
    <property type="molecule type" value="Genomic_DNA"/>
</dbReference>
<sequence>MNHGFLEGAGTEERIARPLGDRPHDLDLAGLGIVKVLADGRGDSYPDLPWEPKAAFAAVADHHRD</sequence>
<evidence type="ECO:0000313" key="2">
    <source>
        <dbReference type="EMBL" id="MEU8138532.1"/>
    </source>
</evidence>
<keyword evidence="3" id="KW-1185">Reference proteome</keyword>
<proteinExistence type="predicted"/>
<comment type="caution">
    <text evidence="2">The sequence shown here is derived from an EMBL/GenBank/DDBJ whole genome shotgun (WGS) entry which is preliminary data.</text>
</comment>
<evidence type="ECO:0000256" key="1">
    <source>
        <dbReference type="SAM" id="MobiDB-lite"/>
    </source>
</evidence>
<feature type="compositionally biased region" description="Basic and acidic residues" evidence="1">
    <location>
        <begin position="11"/>
        <end position="23"/>
    </location>
</feature>
<feature type="region of interest" description="Disordered" evidence="1">
    <location>
        <begin position="1"/>
        <end position="23"/>
    </location>
</feature>
<dbReference type="RefSeq" id="WP_358362085.1">
    <property type="nucleotide sequence ID" value="NZ_JBEZFP010000127.1"/>
</dbReference>
<reference evidence="2 3" key="1">
    <citation type="submission" date="2024-06" db="EMBL/GenBank/DDBJ databases">
        <title>The Natural Products Discovery Center: Release of the First 8490 Sequenced Strains for Exploring Actinobacteria Biosynthetic Diversity.</title>
        <authorList>
            <person name="Kalkreuter E."/>
            <person name="Kautsar S.A."/>
            <person name="Yang D."/>
            <person name="Bader C.D."/>
            <person name="Teijaro C.N."/>
            <person name="Fluegel L."/>
            <person name="Davis C.M."/>
            <person name="Simpson J.R."/>
            <person name="Lauterbach L."/>
            <person name="Steele A.D."/>
            <person name="Gui C."/>
            <person name="Meng S."/>
            <person name="Li G."/>
            <person name="Viehrig K."/>
            <person name="Ye F."/>
            <person name="Su P."/>
            <person name="Kiefer A.F."/>
            <person name="Nichols A."/>
            <person name="Cepeda A.J."/>
            <person name="Yan W."/>
            <person name="Fan B."/>
            <person name="Jiang Y."/>
            <person name="Adhikari A."/>
            <person name="Zheng C.-J."/>
            <person name="Schuster L."/>
            <person name="Cowan T.M."/>
            <person name="Smanski M.J."/>
            <person name="Chevrette M.G."/>
            <person name="De Carvalho L.P.S."/>
            <person name="Shen B."/>
        </authorList>
    </citation>
    <scope>NUCLEOTIDE SEQUENCE [LARGE SCALE GENOMIC DNA]</scope>
    <source>
        <strain evidence="2 3">NPDC048946</strain>
    </source>
</reference>
<name>A0ABV3DTG5_9ACTN</name>
<gene>
    <name evidence="2" type="ORF">AB0C36_34175</name>
</gene>
<dbReference type="Proteomes" id="UP001551482">
    <property type="component" value="Unassembled WGS sequence"/>
</dbReference>
<organism evidence="2 3">
    <name type="scientific">Streptodolium elevatio</name>
    <dbReference type="NCBI Taxonomy" id="3157996"/>
    <lineage>
        <taxon>Bacteria</taxon>
        <taxon>Bacillati</taxon>
        <taxon>Actinomycetota</taxon>
        <taxon>Actinomycetes</taxon>
        <taxon>Kitasatosporales</taxon>
        <taxon>Streptomycetaceae</taxon>
        <taxon>Streptodolium</taxon>
    </lineage>
</organism>
<accession>A0ABV3DTG5</accession>
<protein>
    <submittedName>
        <fullName evidence="2">Uncharacterized protein</fullName>
    </submittedName>
</protein>